<evidence type="ECO:0000313" key="2">
    <source>
        <dbReference type="Proteomes" id="UP001162881"/>
    </source>
</evidence>
<protein>
    <submittedName>
        <fullName evidence="1">Uncharacterized protein</fullName>
    </submittedName>
</protein>
<name>A0ABT0BIK3_9SPHN</name>
<dbReference type="EMBL" id="JALHLF010000166">
    <property type="protein sequence ID" value="MCJ2184881.1"/>
    <property type="molecule type" value="Genomic_DNA"/>
</dbReference>
<proteinExistence type="predicted"/>
<dbReference type="Proteomes" id="UP001162881">
    <property type="component" value="Unassembled WGS sequence"/>
</dbReference>
<gene>
    <name evidence="1" type="ORF">MTR62_19645</name>
</gene>
<reference evidence="1" key="1">
    <citation type="submission" date="2022-03" db="EMBL/GenBank/DDBJ databases">
        <title>Identification of a novel bacterium isolated from mangrove sediments.</title>
        <authorList>
            <person name="Pan X."/>
        </authorList>
    </citation>
    <scope>NUCLEOTIDE SEQUENCE</scope>
    <source>
        <strain evidence="1">B1949</strain>
    </source>
</reference>
<organism evidence="1 2">
    <name type="scientific">Novosphingobium organovorum</name>
    <dbReference type="NCBI Taxonomy" id="2930092"/>
    <lineage>
        <taxon>Bacteria</taxon>
        <taxon>Pseudomonadati</taxon>
        <taxon>Pseudomonadota</taxon>
        <taxon>Alphaproteobacteria</taxon>
        <taxon>Sphingomonadales</taxon>
        <taxon>Sphingomonadaceae</taxon>
        <taxon>Novosphingobium</taxon>
    </lineage>
</organism>
<feature type="non-terminal residue" evidence="1">
    <location>
        <position position="117"/>
    </location>
</feature>
<evidence type="ECO:0000313" key="1">
    <source>
        <dbReference type="EMBL" id="MCJ2184881.1"/>
    </source>
</evidence>
<comment type="caution">
    <text evidence="1">The sequence shown here is derived from an EMBL/GenBank/DDBJ whole genome shotgun (WGS) entry which is preliminary data.</text>
</comment>
<keyword evidence="2" id="KW-1185">Reference proteome</keyword>
<accession>A0ABT0BIK3</accession>
<sequence>MQPARRDDQPGLKSGLALFASIHLDALRLAPRAYLEAWWWRVNGKRLRARARFAPLLGASPRAYRLWLCGESRAGAQSAQSPQSAQAPAVQTVPIILLVDPGEGGAALAATLASAAR</sequence>